<protein>
    <submittedName>
        <fullName evidence="2">Signal transduction protein</fullName>
    </submittedName>
</protein>
<proteinExistence type="predicted"/>
<name>A0ABQ3L004_9ALTE</name>
<dbReference type="Gene3D" id="3.20.20.450">
    <property type="entry name" value="EAL domain"/>
    <property type="match status" value="1"/>
</dbReference>
<evidence type="ECO:0000313" key="3">
    <source>
        <dbReference type="Proteomes" id="UP000659697"/>
    </source>
</evidence>
<feature type="domain" description="EAL" evidence="1">
    <location>
        <begin position="107"/>
        <end position="362"/>
    </location>
</feature>
<dbReference type="CDD" id="cd01948">
    <property type="entry name" value="EAL"/>
    <property type="match status" value="1"/>
</dbReference>
<reference evidence="3" key="1">
    <citation type="journal article" date="2019" name="Int. J. Syst. Evol. Microbiol.">
        <title>The Global Catalogue of Microorganisms (GCM) 10K type strain sequencing project: providing services to taxonomists for standard genome sequencing and annotation.</title>
        <authorList>
            <consortium name="The Broad Institute Genomics Platform"/>
            <consortium name="The Broad Institute Genome Sequencing Center for Infectious Disease"/>
            <person name="Wu L."/>
            <person name="Ma J."/>
        </authorList>
    </citation>
    <scope>NUCLEOTIDE SEQUENCE [LARGE SCALE GENOMIC DNA]</scope>
    <source>
        <strain evidence="3">CGMCC 1.7003</strain>
    </source>
</reference>
<dbReference type="Proteomes" id="UP000659697">
    <property type="component" value="Unassembled WGS sequence"/>
</dbReference>
<sequence>MYCADCESVDDYFFEQNTYFWIFVPTTETFAKLARYVGAQSYMAQQVSSHCISVHVKTSLISHFLTGVNGALEQAELAGTKLTTMATNSTPDIDAMARMTTLNVLINRYKAKWLISSIEQENYETWFQPIIHAHSALDTPKVYSYEGLFRMRDDTNSIVPPQLAFRLAEQADLLFSLDLVARRSAVEHFAAAKLRGKLFINFNPSSIYDPSYCLRSTAAAIYELGLTPADIVFEVTETHQSSDLNHLKGILAFYRNAGFKVAMDDIGSGWSGLNLLQKIRPDYVKIDMELVRDIHNDVFKQNIVSSLVSIAKRSGISTVAEGIETEDEAKWLIDNDVDLLQGYLFGRPKFHSQKVNQAALNGIKNAVSPLKTAARKS</sequence>
<evidence type="ECO:0000313" key="2">
    <source>
        <dbReference type="EMBL" id="GHG72879.1"/>
    </source>
</evidence>
<dbReference type="SUPFAM" id="SSF141868">
    <property type="entry name" value="EAL domain-like"/>
    <property type="match status" value="1"/>
</dbReference>
<comment type="caution">
    <text evidence="2">The sequence shown here is derived from an EMBL/GenBank/DDBJ whole genome shotgun (WGS) entry which is preliminary data.</text>
</comment>
<dbReference type="SMART" id="SM00052">
    <property type="entry name" value="EAL"/>
    <property type="match status" value="1"/>
</dbReference>
<accession>A0ABQ3L004</accession>
<dbReference type="PANTHER" id="PTHR33121:SF15">
    <property type="entry name" value="BLUE LIGHT- AND TEMPERATURE-REGULATED ANTIREPRESSOR BLUF"/>
    <property type="match status" value="1"/>
</dbReference>
<dbReference type="InterPro" id="IPR050706">
    <property type="entry name" value="Cyclic-di-GMP_PDE-like"/>
</dbReference>
<dbReference type="InterPro" id="IPR035919">
    <property type="entry name" value="EAL_sf"/>
</dbReference>
<dbReference type="PROSITE" id="PS50883">
    <property type="entry name" value="EAL"/>
    <property type="match status" value="1"/>
</dbReference>
<organism evidence="2 3">
    <name type="scientific">Alishewanella longhuensis</name>
    <dbReference type="NCBI Taxonomy" id="1091037"/>
    <lineage>
        <taxon>Bacteria</taxon>
        <taxon>Pseudomonadati</taxon>
        <taxon>Pseudomonadota</taxon>
        <taxon>Gammaproteobacteria</taxon>
        <taxon>Alteromonadales</taxon>
        <taxon>Alteromonadaceae</taxon>
        <taxon>Alishewanella</taxon>
    </lineage>
</organism>
<dbReference type="PANTHER" id="PTHR33121">
    <property type="entry name" value="CYCLIC DI-GMP PHOSPHODIESTERASE PDEF"/>
    <property type="match status" value="1"/>
</dbReference>
<dbReference type="InterPro" id="IPR001633">
    <property type="entry name" value="EAL_dom"/>
</dbReference>
<evidence type="ECO:0000259" key="1">
    <source>
        <dbReference type="PROSITE" id="PS50883"/>
    </source>
</evidence>
<keyword evidence="3" id="KW-1185">Reference proteome</keyword>
<dbReference type="Pfam" id="PF00563">
    <property type="entry name" value="EAL"/>
    <property type="match status" value="1"/>
</dbReference>
<gene>
    <name evidence="2" type="ORF">GCM10010919_25520</name>
</gene>
<dbReference type="EMBL" id="BNAO01000006">
    <property type="protein sequence ID" value="GHG72879.1"/>
    <property type="molecule type" value="Genomic_DNA"/>
</dbReference>